<proteinExistence type="predicted"/>
<organism evidence="1 2">
    <name type="scientific">Nesidiocoris tenuis</name>
    <dbReference type="NCBI Taxonomy" id="355587"/>
    <lineage>
        <taxon>Eukaryota</taxon>
        <taxon>Metazoa</taxon>
        <taxon>Ecdysozoa</taxon>
        <taxon>Arthropoda</taxon>
        <taxon>Hexapoda</taxon>
        <taxon>Insecta</taxon>
        <taxon>Pterygota</taxon>
        <taxon>Neoptera</taxon>
        <taxon>Paraneoptera</taxon>
        <taxon>Hemiptera</taxon>
        <taxon>Heteroptera</taxon>
        <taxon>Panheteroptera</taxon>
        <taxon>Cimicomorpha</taxon>
        <taxon>Miridae</taxon>
        <taxon>Dicyphina</taxon>
        <taxon>Nesidiocoris</taxon>
    </lineage>
</organism>
<protein>
    <submittedName>
        <fullName evidence="1">Uncharacterized protein</fullName>
    </submittedName>
</protein>
<gene>
    <name evidence="1" type="ORF">NTEN_LOCUS10066</name>
</gene>
<reference evidence="1 2" key="1">
    <citation type="submission" date="2020-02" db="EMBL/GenBank/DDBJ databases">
        <authorList>
            <person name="Ferguson B K."/>
        </authorList>
    </citation>
    <scope>NUCLEOTIDE SEQUENCE [LARGE SCALE GENOMIC DNA]</scope>
</reference>
<accession>A0A6H5GSR4</accession>
<dbReference type="EMBL" id="CADCXU010015109">
    <property type="protein sequence ID" value="CAB0004589.1"/>
    <property type="molecule type" value="Genomic_DNA"/>
</dbReference>
<dbReference type="Proteomes" id="UP000479000">
    <property type="component" value="Unassembled WGS sequence"/>
</dbReference>
<dbReference type="AlphaFoldDB" id="A0A6H5GSR4"/>
<sequence>MRTGESAGRNGSAAAGIAIYRGSASLPVLFLGAQIPSTLGSKIKIPRFSAFKLCTQQFELSVIHCRSARRRISEGNNRPRSYSLNLGVMCYIVFHHNLLEYIHDLFKKFSPRFDSTIVKFDKLKTNAFLKHSLVRNSISCKSYRGLRRYYGIEESICFSSPPTSSAIRSAYPILQCQDRSCILGTTTITA</sequence>
<name>A0A6H5GSR4_9HEMI</name>
<evidence type="ECO:0000313" key="2">
    <source>
        <dbReference type="Proteomes" id="UP000479000"/>
    </source>
</evidence>
<keyword evidence="2" id="KW-1185">Reference proteome</keyword>
<evidence type="ECO:0000313" key="1">
    <source>
        <dbReference type="EMBL" id="CAB0004589.1"/>
    </source>
</evidence>